<dbReference type="InterPro" id="IPR039781">
    <property type="entry name" value="Rad21/Rec8-like"/>
</dbReference>
<dbReference type="PANTHER" id="PTHR12585:SF27">
    <property type="entry name" value="MEIOTIC RECOMBINATION PROTEIN REC8 HOMOLOG"/>
    <property type="match status" value="1"/>
</dbReference>
<evidence type="ECO:0000256" key="1">
    <source>
        <dbReference type="ARBA" id="ARBA00004123"/>
    </source>
</evidence>
<evidence type="ECO:0000313" key="7">
    <source>
        <dbReference type="Proteomes" id="UP000515150"/>
    </source>
</evidence>
<dbReference type="CDD" id="cd21794">
    <property type="entry name" value="Rad21_Rec8_M_Rec8"/>
    <property type="match status" value="1"/>
</dbReference>
<keyword evidence="3" id="KW-0539">Nucleus</keyword>
<dbReference type="Pfam" id="PF04824">
    <property type="entry name" value="Rad21_Rec8"/>
    <property type="match status" value="1"/>
</dbReference>
<name>A0A6P7KN58_BETSP</name>
<gene>
    <name evidence="8" type="primary">LOC114842550</name>
</gene>
<dbReference type="InterPro" id="IPR006909">
    <property type="entry name" value="Rad21/Rec8_C_eu"/>
</dbReference>
<dbReference type="GO" id="GO:0005634">
    <property type="term" value="C:nucleus"/>
    <property type="evidence" value="ECO:0007669"/>
    <property type="project" value="UniProtKB-SubCell"/>
</dbReference>
<dbReference type="PANTHER" id="PTHR12585">
    <property type="entry name" value="SCC1 / RAD21 FAMILY MEMBER"/>
    <property type="match status" value="1"/>
</dbReference>
<evidence type="ECO:0000259" key="5">
    <source>
        <dbReference type="Pfam" id="PF04824"/>
    </source>
</evidence>
<keyword evidence="7" id="KW-1185">Reference proteome</keyword>
<keyword evidence="2" id="KW-0159">Chromosome partition</keyword>
<dbReference type="GO" id="GO:0006302">
    <property type="term" value="P:double-strand break repair"/>
    <property type="evidence" value="ECO:0007669"/>
    <property type="project" value="TreeGrafter"/>
</dbReference>
<feature type="compositionally biased region" description="Acidic residues" evidence="4">
    <location>
        <begin position="421"/>
        <end position="434"/>
    </location>
</feature>
<evidence type="ECO:0000256" key="2">
    <source>
        <dbReference type="ARBA" id="ARBA00022829"/>
    </source>
</evidence>
<evidence type="ECO:0000259" key="6">
    <source>
        <dbReference type="Pfam" id="PF04825"/>
    </source>
</evidence>
<dbReference type="AlphaFoldDB" id="A0A6P7KN58"/>
<evidence type="ECO:0000313" key="8">
    <source>
        <dbReference type="RefSeq" id="XP_028983998.1"/>
    </source>
</evidence>
<feature type="compositionally biased region" description="Low complexity" evidence="4">
    <location>
        <begin position="165"/>
        <end position="177"/>
    </location>
</feature>
<feature type="compositionally biased region" description="Basic and acidic residues" evidence="4">
    <location>
        <begin position="243"/>
        <end position="257"/>
    </location>
</feature>
<dbReference type="InParanoid" id="A0A6P7KN58"/>
<feature type="region of interest" description="Disordered" evidence="4">
    <location>
        <begin position="237"/>
        <end position="348"/>
    </location>
</feature>
<accession>A0A6P7KN58</accession>
<organism evidence="7 8">
    <name type="scientific">Betta splendens</name>
    <name type="common">Siamese fighting fish</name>
    <dbReference type="NCBI Taxonomy" id="158456"/>
    <lineage>
        <taxon>Eukaryota</taxon>
        <taxon>Metazoa</taxon>
        <taxon>Chordata</taxon>
        <taxon>Craniata</taxon>
        <taxon>Vertebrata</taxon>
        <taxon>Euteleostomi</taxon>
        <taxon>Actinopterygii</taxon>
        <taxon>Neopterygii</taxon>
        <taxon>Teleostei</taxon>
        <taxon>Neoteleostei</taxon>
        <taxon>Acanthomorphata</taxon>
        <taxon>Anabantaria</taxon>
        <taxon>Anabantiformes</taxon>
        <taxon>Anabantoidei</taxon>
        <taxon>Osphronemidae</taxon>
        <taxon>Betta</taxon>
    </lineage>
</organism>
<dbReference type="GeneID" id="114842550"/>
<dbReference type="GO" id="GO:0003682">
    <property type="term" value="F:chromatin binding"/>
    <property type="evidence" value="ECO:0007669"/>
    <property type="project" value="TreeGrafter"/>
</dbReference>
<evidence type="ECO:0000256" key="4">
    <source>
        <dbReference type="SAM" id="MobiDB-lite"/>
    </source>
</evidence>
<feature type="region of interest" description="Disordered" evidence="4">
    <location>
        <begin position="408"/>
        <end position="495"/>
    </location>
</feature>
<reference evidence="8" key="1">
    <citation type="submission" date="2025-08" db="UniProtKB">
        <authorList>
            <consortium name="RefSeq"/>
        </authorList>
    </citation>
    <scope>IDENTIFICATION</scope>
</reference>
<feature type="domain" description="Rad21/Rec8-like protein C-terminal eukaryotic" evidence="5">
    <location>
        <begin position="534"/>
        <end position="582"/>
    </location>
</feature>
<dbReference type="OrthoDB" id="10071381at2759"/>
<dbReference type="GO" id="GO:0007059">
    <property type="term" value="P:chromosome segregation"/>
    <property type="evidence" value="ECO:0007669"/>
    <property type="project" value="UniProtKB-KW"/>
</dbReference>
<dbReference type="KEGG" id="bspl:114842550"/>
<dbReference type="RefSeq" id="XP_028983998.1">
    <property type="nucleotide sequence ID" value="XM_029128165.2"/>
</dbReference>
<dbReference type="GO" id="GO:0030893">
    <property type="term" value="C:meiotic cohesin complex"/>
    <property type="evidence" value="ECO:0007669"/>
    <property type="project" value="TreeGrafter"/>
</dbReference>
<dbReference type="InterPro" id="IPR006910">
    <property type="entry name" value="Rad21_Rec8_N"/>
</dbReference>
<dbReference type="Pfam" id="PF04825">
    <property type="entry name" value="Rad21_Rec8_N"/>
    <property type="match status" value="1"/>
</dbReference>
<comment type="subcellular location">
    <subcellularLocation>
        <location evidence="1">Nucleus</location>
    </subcellularLocation>
</comment>
<feature type="region of interest" description="Disordered" evidence="4">
    <location>
        <begin position="160"/>
        <end position="188"/>
    </location>
</feature>
<proteinExistence type="predicted"/>
<feature type="domain" description="Rad21/Rec8-like protein N-terminal" evidence="6">
    <location>
        <begin position="1"/>
        <end position="112"/>
    </location>
</feature>
<evidence type="ECO:0000256" key="3">
    <source>
        <dbReference type="ARBA" id="ARBA00023242"/>
    </source>
</evidence>
<protein>
    <submittedName>
        <fullName evidence="8">Meiotic recombination protein REC8 homolog isoform X1</fullName>
    </submittedName>
</protein>
<dbReference type="GO" id="GO:0051177">
    <property type="term" value="P:meiotic sister chromatid cohesion"/>
    <property type="evidence" value="ECO:0007669"/>
    <property type="project" value="TreeGrafter"/>
</dbReference>
<sequence length="583" mass="64727">MFYYPAVLRRHSGCFSTIWLVATKGIRVSRRDILKVNVKRTCDDIMDYLLEKVPAPRPGLPRPRFSLYLSSQLQYGVVVVFHRQCAMLLEEIHSILVQLLKQRASQKIDMDDYTRPSLVFSDALSLLQETDGASDPMFGLMHMHIMPSPTRLIEMSGEFLRRASSESPEPTSPASAPEPEPEPDGITASPETITLRETEPVAIPAAEFEGEDLEHDQPDVIDFLLAGTELFPEDVEVLAGEGESERGASEGEKDRPAELTGSPITLQPTILPSEDATLLPQEEPALLEKPETPPDELTPVSVPALPSPPPAARTPQRPRLQSEDVSPPPKKKKRQLIFFDPETQIPQEVLQRQIDNTLTETRQVPPLPPPSDRVVSAADLFSNPCTPFLPPEVQFLWRQAATITPRPGVDLRVGERGPESTESEEDKEQEMVEAGEERQEQKLELSPQEVPRDLPESEVLDISGAGTLPLEASEQRETSREMSPMLASDREGSIVSRSVSTLQDVPEVLDEGLERIPEHPGLLPELDKGEEAPVLFRSLLPPGADRKTVSIAFKRLLEALSSRRVRAEQRQPYGDILISPAPH</sequence>
<dbReference type="Proteomes" id="UP000515150">
    <property type="component" value="Chromosome 16"/>
</dbReference>